<protein>
    <submittedName>
        <fullName evidence="1">Uncharacterized protein</fullName>
    </submittedName>
</protein>
<name>A0A0E9QXI9_ANGAN</name>
<evidence type="ECO:0000313" key="1">
    <source>
        <dbReference type="EMBL" id="JAH21671.1"/>
    </source>
</evidence>
<dbReference type="EMBL" id="GBXM01086906">
    <property type="protein sequence ID" value="JAH21671.1"/>
    <property type="molecule type" value="Transcribed_RNA"/>
</dbReference>
<proteinExistence type="predicted"/>
<reference evidence="1" key="2">
    <citation type="journal article" date="2015" name="Fish Shellfish Immunol.">
        <title>Early steps in the European eel (Anguilla anguilla)-Vibrio vulnificus interaction in the gills: Role of the RtxA13 toxin.</title>
        <authorList>
            <person name="Callol A."/>
            <person name="Pajuelo D."/>
            <person name="Ebbesson L."/>
            <person name="Teles M."/>
            <person name="MacKenzie S."/>
            <person name="Amaro C."/>
        </authorList>
    </citation>
    <scope>NUCLEOTIDE SEQUENCE</scope>
</reference>
<sequence>MLVFVVSFQSAAD</sequence>
<reference evidence="1" key="1">
    <citation type="submission" date="2014-11" db="EMBL/GenBank/DDBJ databases">
        <authorList>
            <person name="Amaro Gonzalez C."/>
        </authorList>
    </citation>
    <scope>NUCLEOTIDE SEQUENCE</scope>
</reference>
<accession>A0A0E9QXI9</accession>
<organism evidence="1">
    <name type="scientific">Anguilla anguilla</name>
    <name type="common">European freshwater eel</name>
    <name type="synonym">Muraena anguilla</name>
    <dbReference type="NCBI Taxonomy" id="7936"/>
    <lineage>
        <taxon>Eukaryota</taxon>
        <taxon>Metazoa</taxon>
        <taxon>Chordata</taxon>
        <taxon>Craniata</taxon>
        <taxon>Vertebrata</taxon>
        <taxon>Euteleostomi</taxon>
        <taxon>Actinopterygii</taxon>
        <taxon>Neopterygii</taxon>
        <taxon>Teleostei</taxon>
        <taxon>Anguilliformes</taxon>
        <taxon>Anguillidae</taxon>
        <taxon>Anguilla</taxon>
    </lineage>
</organism>